<gene>
    <name evidence="4" type="ORF">CLV60_104215</name>
</gene>
<dbReference type="SUPFAM" id="SSF51735">
    <property type="entry name" value="NAD(P)-binding Rossmann-fold domains"/>
    <property type="match status" value="1"/>
</dbReference>
<keyword evidence="1" id="KW-0560">Oxidoreductase</keyword>
<dbReference type="InterPro" id="IPR006311">
    <property type="entry name" value="TAT_signal"/>
</dbReference>
<evidence type="ECO:0000313" key="4">
    <source>
        <dbReference type="EMBL" id="PSL30273.1"/>
    </source>
</evidence>
<dbReference type="InterPro" id="IPR000683">
    <property type="entry name" value="Gfo/Idh/MocA-like_OxRdtase_N"/>
</dbReference>
<evidence type="ECO:0000259" key="3">
    <source>
        <dbReference type="Pfam" id="PF22725"/>
    </source>
</evidence>
<dbReference type="OrthoDB" id="9768836at2"/>
<feature type="domain" description="Gfo/Idh/MocA-like oxidoreductase N-terminal" evidence="2">
    <location>
        <begin position="55"/>
        <end position="172"/>
    </location>
</feature>
<dbReference type="Gene3D" id="3.30.360.10">
    <property type="entry name" value="Dihydrodipicolinate Reductase, domain 2"/>
    <property type="match status" value="1"/>
</dbReference>
<keyword evidence="5" id="KW-1185">Reference proteome</keyword>
<name>A0A2P8G8H1_9BACT</name>
<organism evidence="4 5">
    <name type="scientific">Dyadobacter jiangsuensis</name>
    <dbReference type="NCBI Taxonomy" id="1591085"/>
    <lineage>
        <taxon>Bacteria</taxon>
        <taxon>Pseudomonadati</taxon>
        <taxon>Bacteroidota</taxon>
        <taxon>Cytophagia</taxon>
        <taxon>Cytophagales</taxon>
        <taxon>Spirosomataceae</taxon>
        <taxon>Dyadobacter</taxon>
    </lineage>
</organism>
<dbReference type="Pfam" id="PF22725">
    <property type="entry name" value="GFO_IDH_MocA_C3"/>
    <property type="match status" value="1"/>
</dbReference>
<dbReference type="Proteomes" id="UP000241964">
    <property type="component" value="Unassembled WGS sequence"/>
</dbReference>
<reference evidence="4 5" key="1">
    <citation type="submission" date="2018-03" db="EMBL/GenBank/DDBJ databases">
        <title>Genomic Encyclopedia of Archaeal and Bacterial Type Strains, Phase II (KMG-II): from individual species to whole genera.</title>
        <authorList>
            <person name="Goeker M."/>
        </authorList>
    </citation>
    <scope>NUCLEOTIDE SEQUENCE [LARGE SCALE GENOMIC DNA]</scope>
    <source>
        <strain evidence="4 5">DSM 29057</strain>
    </source>
</reference>
<feature type="domain" description="GFO/IDH/MocA-like oxidoreductase" evidence="3">
    <location>
        <begin position="185"/>
        <end position="311"/>
    </location>
</feature>
<dbReference type="EMBL" id="PYAS01000004">
    <property type="protein sequence ID" value="PSL30273.1"/>
    <property type="molecule type" value="Genomic_DNA"/>
</dbReference>
<dbReference type="InterPro" id="IPR050463">
    <property type="entry name" value="Gfo/Idh/MocA_oxidrdct_glycsds"/>
</dbReference>
<dbReference type="Pfam" id="PF01408">
    <property type="entry name" value="GFO_IDH_MocA"/>
    <property type="match status" value="1"/>
</dbReference>
<evidence type="ECO:0000259" key="2">
    <source>
        <dbReference type="Pfam" id="PF01408"/>
    </source>
</evidence>
<dbReference type="PANTHER" id="PTHR43818">
    <property type="entry name" value="BCDNA.GH03377"/>
    <property type="match status" value="1"/>
</dbReference>
<dbReference type="GO" id="GO:0016491">
    <property type="term" value="F:oxidoreductase activity"/>
    <property type="evidence" value="ECO:0007669"/>
    <property type="project" value="UniProtKB-KW"/>
</dbReference>
<sequence>MRDQQDNRRDFLRNSLYSAAGLAMFPQLTPNAYGSIKTVVAEPGQTFIPAMPPRIKFAVIGMNHGHIYGQVEAVTRGGGELVSFFAKEPDLTAAFAKRYPNAKQAKSEAEILEDKSIQLVLSSGIPDERGPLGVRVMKAGKDYMVDKPGLTTLEQLAEVRKVQKETKRIYSIMYSERLENRATVKAGELIKQGIIGKVVQTIGLGPHRMNANTRPEWFFDKKRFGGIICDIASHQFDQYLFFTNSTKAQVVASQVGNVNHPQYPKFEDFGDAMLRGNGGSGYIRVDWFTPDGLKTWGDGRLTVLGTEGFIEIRKNIDIGGREGGNHLFVVNNKETTYVDCSQVELPYGRQLVDDVLNRTETAMSQEHCFLATELCLKAQKNAQNVSVVS</sequence>
<dbReference type="InterPro" id="IPR036291">
    <property type="entry name" value="NAD(P)-bd_dom_sf"/>
</dbReference>
<dbReference type="GO" id="GO:0000166">
    <property type="term" value="F:nucleotide binding"/>
    <property type="evidence" value="ECO:0007669"/>
    <property type="project" value="InterPro"/>
</dbReference>
<dbReference type="PANTHER" id="PTHR43818:SF11">
    <property type="entry name" value="BCDNA.GH03377"/>
    <property type="match status" value="1"/>
</dbReference>
<dbReference type="Gene3D" id="3.40.50.720">
    <property type="entry name" value="NAD(P)-binding Rossmann-like Domain"/>
    <property type="match status" value="1"/>
</dbReference>
<evidence type="ECO:0000313" key="5">
    <source>
        <dbReference type="Proteomes" id="UP000241964"/>
    </source>
</evidence>
<proteinExistence type="predicted"/>
<accession>A0A2P8G8H1</accession>
<evidence type="ECO:0000256" key="1">
    <source>
        <dbReference type="ARBA" id="ARBA00023002"/>
    </source>
</evidence>
<dbReference type="PROSITE" id="PS51318">
    <property type="entry name" value="TAT"/>
    <property type="match status" value="1"/>
</dbReference>
<comment type="caution">
    <text evidence="4">The sequence shown here is derived from an EMBL/GenBank/DDBJ whole genome shotgun (WGS) entry which is preliminary data.</text>
</comment>
<dbReference type="AlphaFoldDB" id="A0A2P8G8H1"/>
<protein>
    <submittedName>
        <fullName evidence="4">Putative dehydrogenase</fullName>
    </submittedName>
</protein>
<dbReference type="InterPro" id="IPR055170">
    <property type="entry name" value="GFO_IDH_MocA-like_dom"/>
</dbReference>
<dbReference type="RefSeq" id="WP_106595166.1">
    <property type="nucleotide sequence ID" value="NZ_PYAS01000004.1"/>
</dbReference>
<dbReference type="SUPFAM" id="SSF55347">
    <property type="entry name" value="Glyceraldehyde-3-phosphate dehydrogenase-like, C-terminal domain"/>
    <property type="match status" value="1"/>
</dbReference>